<evidence type="ECO:0000256" key="9">
    <source>
        <dbReference type="ARBA" id="ARBA00022723"/>
    </source>
</evidence>
<dbReference type="InterPro" id="IPR025654">
    <property type="entry name" value="PEX2/10"/>
</dbReference>
<comment type="catalytic activity">
    <reaction evidence="1">
        <text>S-ubiquitinyl-[E2 ubiquitin-conjugating enzyme]-L-cysteine + [acceptor protein]-L-lysine = [E2 ubiquitin-conjugating enzyme]-L-cysteine + N(6)-ubiquitinyl-[acceptor protein]-L-lysine.</text>
        <dbReference type="EC" id="2.3.2.27"/>
    </reaction>
</comment>
<accession>A0ABM1BMT6</accession>
<evidence type="ECO:0000256" key="8">
    <source>
        <dbReference type="ARBA" id="ARBA00022692"/>
    </source>
</evidence>
<comment type="subcellular location">
    <subcellularLocation>
        <location evidence="2">Peroxisome membrane</location>
        <topology evidence="2">Multi-pass membrane protein</topology>
    </subcellularLocation>
</comment>
<keyword evidence="9" id="KW-0479">Metal-binding</keyword>
<evidence type="ECO:0000313" key="19">
    <source>
        <dbReference type="Proteomes" id="UP000694941"/>
    </source>
</evidence>
<dbReference type="Pfam" id="PF04757">
    <property type="entry name" value="Pex2_Pex12"/>
    <property type="match status" value="1"/>
</dbReference>
<keyword evidence="15 17" id="KW-0472">Membrane</keyword>
<evidence type="ECO:0000256" key="13">
    <source>
        <dbReference type="ARBA" id="ARBA00022927"/>
    </source>
</evidence>
<dbReference type="PANTHER" id="PTHR23350">
    <property type="entry name" value="PEROXISOME ASSEMBLY PROTEIN 10"/>
    <property type="match status" value="1"/>
</dbReference>
<dbReference type="InterPro" id="IPR006845">
    <property type="entry name" value="Pex_N"/>
</dbReference>
<keyword evidence="8 17" id="KW-0812">Transmembrane</keyword>
<keyword evidence="12" id="KW-0862">Zinc</keyword>
<feature type="transmembrane region" description="Helical" evidence="17">
    <location>
        <begin position="147"/>
        <end position="169"/>
    </location>
</feature>
<keyword evidence="19" id="KW-1185">Reference proteome</keyword>
<evidence type="ECO:0000256" key="14">
    <source>
        <dbReference type="ARBA" id="ARBA00022989"/>
    </source>
</evidence>
<keyword evidence="14 17" id="KW-1133">Transmembrane helix</keyword>
<keyword evidence="10" id="KW-0863">Zinc-finger</keyword>
<evidence type="ECO:0000259" key="18">
    <source>
        <dbReference type="Pfam" id="PF04757"/>
    </source>
</evidence>
<protein>
    <recommendedName>
        <fullName evidence="5">RING-type E3 ubiquitin transferase</fullName>
        <ecNumber evidence="5">2.3.2.27</ecNumber>
    </recommendedName>
</protein>
<dbReference type="RefSeq" id="XP_013785163.1">
    <property type="nucleotide sequence ID" value="XM_013929709.2"/>
</dbReference>
<keyword evidence="16" id="KW-0576">Peroxisome</keyword>
<evidence type="ECO:0000256" key="3">
    <source>
        <dbReference type="ARBA" id="ARBA00004906"/>
    </source>
</evidence>
<comment type="pathway">
    <text evidence="3">Protein modification; protein ubiquitination.</text>
</comment>
<evidence type="ECO:0000256" key="11">
    <source>
        <dbReference type="ARBA" id="ARBA00022786"/>
    </source>
</evidence>
<sequence length="223" mass="25855">MNAFTSAGSAEILRSSQKDEQYIQQLQGELAELVQRIAGISNWLKWRKELDVLSTLTYFGITTLAGLQTLGEEYVHIVQVDGSLRRIPSWWRRALSVLLHSSSNYLLQASLVVLERTTSESCLQQNMVSFIPYVRQFLTFIHRSHLVLFYFFGTFYHLSKRITGINYVVLRSWLADRSAHWAYRLLGTVTLLQLVLSLILQYYTSSVFRKYTHSVNSHENDPR</sequence>
<comment type="similarity">
    <text evidence="4">Belongs to the pex2/pex10/pex12 family.</text>
</comment>
<proteinExistence type="inferred from homology"/>
<evidence type="ECO:0000256" key="1">
    <source>
        <dbReference type="ARBA" id="ARBA00000900"/>
    </source>
</evidence>
<reference evidence="20 21" key="1">
    <citation type="submission" date="2025-05" db="UniProtKB">
        <authorList>
            <consortium name="RefSeq"/>
        </authorList>
    </citation>
    <scope>IDENTIFICATION</scope>
    <source>
        <tissue evidence="20 21">Muscle</tissue>
    </source>
</reference>
<keyword evidence="6" id="KW-0813">Transport</keyword>
<evidence type="ECO:0000256" key="6">
    <source>
        <dbReference type="ARBA" id="ARBA00022448"/>
    </source>
</evidence>
<evidence type="ECO:0000256" key="16">
    <source>
        <dbReference type="ARBA" id="ARBA00023140"/>
    </source>
</evidence>
<evidence type="ECO:0000256" key="5">
    <source>
        <dbReference type="ARBA" id="ARBA00012483"/>
    </source>
</evidence>
<dbReference type="RefSeq" id="XP_022253403.1">
    <property type="nucleotide sequence ID" value="XM_022397695.1"/>
</dbReference>
<evidence type="ECO:0000256" key="2">
    <source>
        <dbReference type="ARBA" id="ARBA00004585"/>
    </source>
</evidence>
<evidence type="ECO:0000256" key="4">
    <source>
        <dbReference type="ARBA" id="ARBA00008704"/>
    </source>
</evidence>
<dbReference type="RefSeq" id="XP_022253402.1">
    <property type="nucleotide sequence ID" value="XM_022397694.1"/>
</dbReference>
<dbReference type="GeneID" id="106469238"/>
<gene>
    <name evidence="20 21 22" type="primary">LOC106469238</name>
</gene>
<dbReference type="Proteomes" id="UP000694941">
    <property type="component" value="Unplaced"/>
</dbReference>
<name>A0ABM1BMT6_LIMPO</name>
<evidence type="ECO:0000256" key="17">
    <source>
        <dbReference type="SAM" id="Phobius"/>
    </source>
</evidence>
<evidence type="ECO:0000256" key="7">
    <source>
        <dbReference type="ARBA" id="ARBA00022679"/>
    </source>
</evidence>
<feature type="transmembrane region" description="Helical" evidence="17">
    <location>
        <begin position="181"/>
        <end position="203"/>
    </location>
</feature>
<keyword evidence="7" id="KW-0808">Transferase</keyword>
<evidence type="ECO:0000256" key="12">
    <source>
        <dbReference type="ARBA" id="ARBA00022833"/>
    </source>
</evidence>
<evidence type="ECO:0000313" key="20">
    <source>
        <dbReference type="RefSeq" id="XP_013785163.1"/>
    </source>
</evidence>
<keyword evidence="13" id="KW-0653">Protein transport</keyword>
<dbReference type="EC" id="2.3.2.27" evidence="5"/>
<evidence type="ECO:0000256" key="10">
    <source>
        <dbReference type="ARBA" id="ARBA00022771"/>
    </source>
</evidence>
<dbReference type="PANTHER" id="PTHR23350:SF0">
    <property type="entry name" value="PEROXISOME BIOGENESIS FACTOR 10"/>
    <property type="match status" value="1"/>
</dbReference>
<evidence type="ECO:0000313" key="21">
    <source>
        <dbReference type="RefSeq" id="XP_022253402.1"/>
    </source>
</evidence>
<keyword evidence="11" id="KW-0833">Ubl conjugation pathway</keyword>
<organism evidence="19 20">
    <name type="scientific">Limulus polyphemus</name>
    <name type="common">Atlantic horseshoe crab</name>
    <dbReference type="NCBI Taxonomy" id="6850"/>
    <lineage>
        <taxon>Eukaryota</taxon>
        <taxon>Metazoa</taxon>
        <taxon>Ecdysozoa</taxon>
        <taxon>Arthropoda</taxon>
        <taxon>Chelicerata</taxon>
        <taxon>Merostomata</taxon>
        <taxon>Xiphosura</taxon>
        <taxon>Limulidae</taxon>
        <taxon>Limulus</taxon>
    </lineage>
</organism>
<evidence type="ECO:0000256" key="15">
    <source>
        <dbReference type="ARBA" id="ARBA00023136"/>
    </source>
</evidence>
<evidence type="ECO:0000313" key="22">
    <source>
        <dbReference type="RefSeq" id="XP_022253403.1"/>
    </source>
</evidence>
<feature type="domain" description="Pex N-terminal" evidence="18">
    <location>
        <begin position="19"/>
        <end position="204"/>
    </location>
</feature>